<sequence length="61" mass="6907">MRDLSLKILSAENGFILAPFGVSIDEGPHLVPMRVFNNPKELAEFIENWGDKVVAHRSRED</sequence>
<dbReference type="AlphaFoldDB" id="A0A8I0MY91"/>
<proteinExistence type="predicted"/>
<dbReference type="Proteomes" id="UP000660708">
    <property type="component" value="Unassembled WGS sequence"/>
</dbReference>
<reference evidence="1 2" key="1">
    <citation type="submission" date="2015-06" db="EMBL/GenBank/DDBJ databases">
        <title>Genome sequence of Pseudoalteromonas peptidolytica.</title>
        <authorList>
            <person name="Xie B.-B."/>
            <person name="Rong J.-C."/>
            <person name="Qin Q.-L."/>
            <person name="Zhang Y.-Z."/>
        </authorList>
    </citation>
    <scope>NUCLEOTIDE SEQUENCE [LARGE SCALE GENOMIC DNA]</scope>
    <source>
        <strain evidence="1 2">F12-50-A1</strain>
    </source>
</reference>
<comment type="caution">
    <text evidence="1">The sequence shown here is derived from an EMBL/GenBank/DDBJ whole genome shotgun (WGS) entry which is preliminary data.</text>
</comment>
<dbReference type="EMBL" id="AQHF01000032">
    <property type="protein sequence ID" value="MBE0348262.1"/>
    <property type="molecule type" value="Genomic_DNA"/>
</dbReference>
<accession>A0A8I0MY91</accession>
<evidence type="ECO:0000313" key="2">
    <source>
        <dbReference type="Proteomes" id="UP000660708"/>
    </source>
</evidence>
<dbReference type="RefSeq" id="WP_147389447.1">
    <property type="nucleotide sequence ID" value="NZ_AQHF01000032.1"/>
</dbReference>
<evidence type="ECO:0000313" key="1">
    <source>
        <dbReference type="EMBL" id="MBE0348262.1"/>
    </source>
</evidence>
<organism evidence="1 2">
    <name type="scientific">Pseudoalteromonas peptidolytica F12-50-A1</name>
    <dbReference type="NCBI Taxonomy" id="1315280"/>
    <lineage>
        <taxon>Bacteria</taxon>
        <taxon>Pseudomonadati</taxon>
        <taxon>Pseudomonadota</taxon>
        <taxon>Gammaproteobacteria</taxon>
        <taxon>Alteromonadales</taxon>
        <taxon>Pseudoalteromonadaceae</taxon>
        <taxon>Pseudoalteromonas</taxon>
    </lineage>
</organism>
<name>A0A8I0MY91_9GAMM</name>
<protein>
    <submittedName>
        <fullName evidence="1">Uncharacterized protein</fullName>
    </submittedName>
</protein>
<keyword evidence="2" id="KW-1185">Reference proteome</keyword>
<gene>
    <name evidence="1" type="ORF">PPEP_a4542</name>
</gene>